<dbReference type="PANTHER" id="PTHR11630">
    <property type="entry name" value="DNA REPLICATION LICENSING FACTOR MCM FAMILY MEMBER"/>
    <property type="match status" value="1"/>
</dbReference>
<dbReference type="FunFam" id="3.40.50.300:FF:002469">
    <property type="entry name" value="Cell division control protein 21"/>
    <property type="match status" value="1"/>
</dbReference>
<dbReference type="SMART" id="SM00350">
    <property type="entry name" value="MCM"/>
    <property type="match status" value="1"/>
</dbReference>
<dbReference type="Pfam" id="PF17207">
    <property type="entry name" value="MCM_OB"/>
    <property type="match status" value="1"/>
</dbReference>
<dbReference type="GO" id="GO:0017116">
    <property type="term" value="F:single-stranded DNA helicase activity"/>
    <property type="evidence" value="ECO:0007669"/>
    <property type="project" value="TreeGrafter"/>
</dbReference>
<dbReference type="Gene3D" id="3.40.50.300">
    <property type="entry name" value="P-loop containing nucleotide triphosphate hydrolases"/>
    <property type="match status" value="1"/>
</dbReference>
<dbReference type="SUPFAM" id="SSF50249">
    <property type="entry name" value="Nucleic acid-binding proteins"/>
    <property type="match status" value="1"/>
</dbReference>
<evidence type="ECO:0000256" key="3">
    <source>
        <dbReference type="ARBA" id="ARBA00022705"/>
    </source>
</evidence>
<dbReference type="InterPro" id="IPR012340">
    <property type="entry name" value="NA-bd_OB-fold"/>
</dbReference>
<dbReference type="GO" id="GO:0042555">
    <property type="term" value="C:MCM complex"/>
    <property type="evidence" value="ECO:0007669"/>
    <property type="project" value="TreeGrafter"/>
</dbReference>
<dbReference type="Pfam" id="PF00493">
    <property type="entry name" value="MCM"/>
    <property type="match status" value="1"/>
</dbReference>
<dbReference type="AlphaFoldDB" id="A0A2R6AMT9"/>
<comment type="similarity">
    <text evidence="1 9">Belongs to the MCM family.</text>
</comment>
<dbReference type="GO" id="GO:0003697">
    <property type="term" value="F:single-stranded DNA binding"/>
    <property type="evidence" value="ECO:0007669"/>
    <property type="project" value="TreeGrafter"/>
</dbReference>
<gene>
    <name evidence="11" type="ORF">B9Q03_10265</name>
</gene>
<evidence type="ECO:0000256" key="6">
    <source>
        <dbReference type="ARBA" id="ARBA00022806"/>
    </source>
</evidence>
<keyword evidence="7 9" id="KW-0067">ATP-binding</keyword>
<evidence type="ECO:0000256" key="7">
    <source>
        <dbReference type="ARBA" id="ARBA00022840"/>
    </source>
</evidence>
<keyword evidence="4 9" id="KW-0547">Nucleotide-binding</keyword>
<dbReference type="SMART" id="SM00382">
    <property type="entry name" value="AAA"/>
    <property type="match status" value="1"/>
</dbReference>
<evidence type="ECO:0000313" key="11">
    <source>
        <dbReference type="EMBL" id="PSN87651.1"/>
    </source>
</evidence>
<dbReference type="InterPro" id="IPR041562">
    <property type="entry name" value="MCM_lid"/>
</dbReference>
<dbReference type="InterPro" id="IPR036388">
    <property type="entry name" value="WH-like_DNA-bd_sf"/>
</dbReference>
<dbReference type="PANTHER" id="PTHR11630:SF66">
    <property type="entry name" value="DNA REPLICATION LICENSING FACTOR MCM4"/>
    <property type="match status" value="1"/>
</dbReference>
<protein>
    <recommendedName>
        <fullName evidence="2">DNA helicase</fullName>
        <ecNumber evidence="2">3.6.4.12</ecNumber>
    </recommendedName>
</protein>
<dbReference type="Gene3D" id="2.20.28.10">
    <property type="match status" value="1"/>
</dbReference>
<dbReference type="PROSITE" id="PS50051">
    <property type="entry name" value="MCM_2"/>
    <property type="match status" value="1"/>
</dbReference>
<evidence type="ECO:0000256" key="2">
    <source>
        <dbReference type="ARBA" id="ARBA00012551"/>
    </source>
</evidence>
<keyword evidence="8 9" id="KW-0238">DNA-binding</keyword>
<feature type="domain" description="MCM C-terminal AAA(+) ATPase" evidence="10">
    <location>
        <begin position="302"/>
        <end position="508"/>
    </location>
</feature>
<organism evidence="11 12">
    <name type="scientific">Candidatus Marsarchaeota G2 archaeon OSP_D</name>
    <dbReference type="NCBI Taxonomy" id="1978157"/>
    <lineage>
        <taxon>Archaea</taxon>
        <taxon>Candidatus Marsarchaeota</taxon>
        <taxon>Candidatus Marsarchaeota group 2</taxon>
    </lineage>
</organism>
<dbReference type="Gene3D" id="2.40.50.140">
    <property type="entry name" value="Nucleic acid-binding proteins"/>
    <property type="match status" value="1"/>
</dbReference>
<keyword evidence="3" id="KW-0235">DNA replication</keyword>
<keyword evidence="6" id="KW-0347">Helicase</keyword>
<dbReference type="GO" id="GO:0006260">
    <property type="term" value="P:DNA replication"/>
    <property type="evidence" value="ECO:0007669"/>
    <property type="project" value="UniProtKB-KW"/>
</dbReference>
<dbReference type="Pfam" id="PF17855">
    <property type="entry name" value="MCM_lid"/>
    <property type="match status" value="1"/>
</dbReference>
<dbReference type="Pfam" id="PF14551">
    <property type="entry name" value="MCM_N"/>
    <property type="match status" value="1"/>
</dbReference>
<dbReference type="Gene3D" id="1.10.10.10">
    <property type="entry name" value="Winged helix-like DNA-binding domain superfamily/Winged helix DNA-binding domain"/>
    <property type="match status" value="1"/>
</dbReference>
<evidence type="ECO:0000256" key="4">
    <source>
        <dbReference type="ARBA" id="ARBA00022741"/>
    </source>
</evidence>
<evidence type="ECO:0000256" key="9">
    <source>
        <dbReference type="RuleBase" id="RU004070"/>
    </source>
</evidence>
<dbReference type="InterPro" id="IPR001208">
    <property type="entry name" value="MCM_dom"/>
</dbReference>
<sequence>MLAVKLRNFLSDFMKDGRRVYIERIREMTSRGRRSFTVEFDHLIEFDLEAAEEAKENPLAFYAYLKWAALDLVKSEDPEAYEEIGKELEQAVSMLPEEAGEELKASVIPLFPRVKRSDVTHSRIKELLNARANSFVCFRGVVVAFSPVKREALIPVFRCLKCGEKTVGDRIDFFVLAPERCTKNENGVKCGGTLVLSEDTTSVLTATLKVQDAVDFARFDEAPLEIPVILRGELAAEELTQGDAVVVTGVLRVSSFLKSSSAILTVYVEAFDVSRDVKDYRDLEITEEERKRIQEVAAGPDVKQKLISCIAPSIKGREEVKEGILLALFGAPREQNPDGTFVRGDIHVLIVGDPGVGKSQMLLAVSKLVPRGVYVSGPRASGVGLTAAVVKDEMTGRFMVHGGSAVLANGGVLIVDEFDKMSKDDRGALHEVLEQQTVTVAKAGIHTQLPARCTLIAAANPKFGSYQREMSLAENIDLPPTILSRFDLIFLIQDSASEREDEEIARFVLKKEDEKAPPFPPEFVRKYIAVAKSVNPVLSEEAAELLRKFFVEVRKKCGQDAAVKVGVRQLEAAKRLALAHARMRLSRKAEKQDVEAAISLMNFFLEEEGFLTELSQLEVGKTTKQVKEEEAVREILKKMSAQAGAEGVLEADFVITCKEEGYEERIVRKILEAMKRNGEVVEPKIGRIKAVF</sequence>
<name>A0A2R6AMT9_9ARCH</name>
<dbReference type="InterPro" id="IPR027417">
    <property type="entry name" value="P-loop_NTPase"/>
</dbReference>
<dbReference type="InterPro" id="IPR027925">
    <property type="entry name" value="MCM_N"/>
</dbReference>
<evidence type="ECO:0000259" key="10">
    <source>
        <dbReference type="PROSITE" id="PS50051"/>
    </source>
</evidence>
<reference evidence="11 12" key="1">
    <citation type="submission" date="2017-04" db="EMBL/GenBank/DDBJ databases">
        <title>Novel microbial lineages endemic to geothermal iron-oxide mats fill important gaps in the evolutionary history of Archaea.</title>
        <authorList>
            <person name="Jay Z.J."/>
            <person name="Beam J.P."/>
            <person name="Dlakic M."/>
            <person name="Rusch D.B."/>
            <person name="Kozubal M.A."/>
            <person name="Inskeep W.P."/>
        </authorList>
    </citation>
    <scope>NUCLEOTIDE SEQUENCE [LARGE SCALE GENOMIC DNA]</scope>
    <source>
        <strain evidence="11">OSP_D</strain>
    </source>
</reference>
<evidence type="ECO:0000256" key="1">
    <source>
        <dbReference type="ARBA" id="ARBA00008010"/>
    </source>
</evidence>
<dbReference type="Gene3D" id="3.30.1640.10">
    <property type="entry name" value="mini-chromosome maintenance (MCM) complex, chain A, domain 1"/>
    <property type="match status" value="1"/>
</dbReference>
<dbReference type="EMBL" id="NEXE01000152">
    <property type="protein sequence ID" value="PSN87651.1"/>
    <property type="molecule type" value="Genomic_DNA"/>
</dbReference>
<dbReference type="InterPro" id="IPR033762">
    <property type="entry name" value="MCM_OB"/>
</dbReference>
<dbReference type="GO" id="GO:0016787">
    <property type="term" value="F:hydrolase activity"/>
    <property type="evidence" value="ECO:0007669"/>
    <property type="project" value="UniProtKB-KW"/>
</dbReference>
<proteinExistence type="inferred from homology"/>
<evidence type="ECO:0000256" key="5">
    <source>
        <dbReference type="ARBA" id="ARBA00022801"/>
    </source>
</evidence>
<dbReference type="InterPro" id="IPR031327">
    <property type="entry name" value="MCM"/>
</dbReference>
<dbReference type="Proteomes" id="UP000240322">
    <property type="component" value="Unassembled WGS sequence"/>
</dbReference>
<evidence type="ECO:0000313" key="12">
    <source>
        <dbReference type="Proteomes" id="UP000240322"/>
    </source>
</evidence>
<dbReference type="GO" id="GO:0005524">
    <property type="term" value="F:ATP binding"/>
    <property type="evidence" value="ECO:0007669"/>
    <property type="project" value="UniProtKB-KW"/>
</dbReference>
<dbReference type="PRINTS" id="PR01657">
    <property type="entry name" value="MCMFAMILY"/>
</dbReference>
<accession>A0A2R6AMT9</accession>
<dbReference type="SUPFAM" id="SSF52540">
    <property type="entry name" value="P-loop containing nucleoside triphosphate hydrolases"/>
    <property type="match status" value="1"/>
</dbReference>
<dbReference type="InterPro" id="IPR003593">
    <property type="entry name" value="AAA+_ATPase"/>
</dbReference>
<evidence type="ECO:0000256" key="8">
    <source>
        <dbReference type="ARBA" id="ARBA00023125"/>
    </source>
</evidence>
<keyword evidence="5" id="KW-0378">Hydrolase</keyword>
<dbReference type="EC" id="3.6.4.12" evidence="2"/>
<comment type="caution">
    <text evidence="11">The sequence shown here is derived from an EMBL/GenBank/DDBJ whole genome shotgun (WGS) entry which is preliminary data.</text>
</comment>